<gene>
    <name evidence="1" type="ORF">HYALB_00008646</name>
</gene>
<name>A0A9N9LHJ9_9HELO</name>
<dbReference type="EMBL" id="CAJVRM010000054">
    <property type="protein sequence ID" value="CAG8972731.1"/>
    <property type="molecule type" value="Genomic_DNA"/>
</dbReference>
<accession>A0A9N9LHJ9</accession>
<proteinExistence type="predicted"/>
<reference evidence="1" key="1">
    <citation type="submission" date="2021-07" db="EMBL/GenBank/DDBJ databases">
        <authorList>
            <person name="Durling M."/>
        </authorList>
    </citation>
    <scope>NUCLEOTIDE SEQUENCE</scope>
</reference>
<dbReference type="AlphaFoldDB" id="A0A9N9LHJ9"/>
<dbReference type="Proteomes" id="UP000701801">
    <property type="component" value="Unassembled WGS sequence"/>
</dbReference>
<keyword evidence="2" id="KW-1185">Reference proteome</keyword>
<protein>
    <submittedName>
        <fullName evidence="1">Uncharacterized protein</fullName>
    </submittedName>
</protein>
<organism evidence="1 2">
    <name type="scientific">Hymenoscyphus albidus</name>
    <dbReference type="NCBI Taxonomy" id="595503"/>
    <lineage>
        <taxon>Eukaryota</taxon>
        <taxon>Fungi</taxon>
        <taxon>Dikarya</taxon>
        <taxon>Ascomycota</taxon>
        <taxon>Pezizomycotina</taxon>
        <taxon>Leotiomycetes</taxon>
        <taxon>Helotiales</taxon>
        <taxon>Helotiaceae</taxon>
        <taxon>Hymenoscyphus</taxon>
    </lineage>
</organism>
<evidence type="ECO:0000313" key="1">
    <source>
        <dbReference type="EMBL" id="CAG8972731.1"/>
    </source>
</evidence>
<evidence type="ECO:0000313" key="2">
    <source>
        <dbReference type="Proteomes" id="UP000701801"/>
    </source>
</evidence>
<comment type="caution">
    <text evidence="1">The sequence shown here is derived from an EMBL/GenBank/DDBJ whole genome shotgun (WGS) entry which is preliminary data.</text>
</comment>
<sequence length="124" mass="14374">MSYRSLFLTACENVDKFPKTQFARQLHEIIWVVSSGDSMSKMREYSAETTKLVSIYGSFKIMSKVGIISASRNVTKPHQHFKTHVLPTAQIWRHIFMVAIYWHEKILDADSSSYMHLLLEIYSG</sequence>